<dbReference type="EMBL" id="BSDR01000001">
    <property type="protein sequence ID" value="GLI34494.1"/>
    <property type="molecule type" value="Genomic_DNA"/>
</dbReference>
<sequence length="537" mass="57392">MGIFKELTQALKNDPWIPMAKKRSKPAAKAAPAAAQPKIAKKAKSFCDPNSSKPCVTVCVPREGCSCECDAIRQALTDQIKQEGLDIKVGNAKMGCSGTCKNGPFIGFPQKGFFYLKVQKQDVPEIVKETLAKGRILFPLASINPEQSFRSDVYYERDTGFIGVIDEQISMVDVAKYFLDFEEGLSCGKCTPCRIGIKRLGECLERIVSGEGTTEDLAQVRTLCETMRDAPYCDFASTSSQPVLSAVTYFESEFRAVVKEVPPPAEPAKERGAEKKKASLEAEPKKAAGQVAEPVLAAEPVKEPQEKTVAKAAPETVQISVPVEVAIIEEEIKKGPAVEEAEAAMEEEAVAPAAGPPEVSGEVELPAAGQVPESVAEITPEAASLVAEEVVTPPEEVKIEEELVSEPEAPVAEAPLGEEEAAVEGEAPEIEVPPVETTLEGPELSVEKAPLIEEIPETGIAFEAEEVAAAEEVPSVEAGEEELKAEQVPEVEEKPAKKAVKKAGTAKKPRATKGKAKTEKEKSAGKKKKKGSTSSKK</sequence>
<keyword evidence="2" id="KW-0408">Iron</keyword>
<evidence type="ECO:0000259" key="5">
    <source>
        <dbReference type="SMART" id="SM00928"/>
    </source>
</evidence>
<dbReference type="SMART" id="SM00928">
    <property type="entry name" value="NADH_4Fe-4S"/>
    <property type="match status" value="1"/>
</dbReference>
<dbReference type="PANTHER" id="PTHR43578:SF3">
    <property type="entry name" value="NADH-QUINONE OXIDOREDUCTASE SUBUNIT F"/>
    <property type="match status" value="1"/>
</dbReference>
<dbReference type="Gene3D" id="3.40.30.10">
    <property type="entry name" value="Glutaredoxin"/>
    <property type="match status" value="1"/>
</dbReference>
<dbReference type="InterPro" id="IPR019575">
    <property type="entry name" value="Nuop51_4Fe4S-bd"/>
</dbReference>
<feature type="compositionally biased region" description="Basic and acidic residues" evidence="4">
    <location>
        <begin position="267"/>
        <end position="286"/>
    </location>
</feature>
<feature type="compositionally biased region" description="Basic residues" evidence="4">
    <location>
        <begin position="525"/>
        <end position="537"/>
    </location>
</feature>
<dbReference type="InterPro" id="IPR036249">
    <property type="entry name" value="Thioredoxin-like_sf"/>
</dbReference>
<reference evidence="6" key="1">
    <citation type="submission" date="2022-12" db="EMBL/GenBank/DDBJ databases">
        <title>Reference genome sequencing for broad-spectrum identification of bacterial and archaeal isolates by mass spectrometry.</title>
        <authorList>
            <person name="Sekiguchi Y."/>
            <person name="Tourlousse D.M."/>
        </authorList>
    </citation>
    <scope>NUCLEOTIDE SEQUENCE</scope>
    <source>
        <strain evidence="6">ASRB1</strain>
    </source>
</reference>
<dbReference type="InterPro" id="IPR037207">
    <property type="entry name" value="Nuop51_4Fe4S-bd_sf"/>
</dbReference>
<dbReference type="SUPFAM" id="SSF52833">
    <property type="entry name" value="Thioredoxin-like"/>
    <property type="match status" value="1"/>
</dbReference>
<feature type="compositionally biased region" description="Acidic residues" evidence="4">
    <location>
        <begin position="416"/>
        <end position="429"/>
    </location>
</feature>
<feature type="compositionally biased region" description="Basic and acidic residues" evidence="4">
    <location>
        <begin position="481"/>
        <end position="496"/>
    </location>
</feature>
<dbReference type="Gene3D" id="1.20.1440.230">
    <property type="entry name" value="NADH-ubiquinone oxidoreductase 51kDa subunit, iron-sulphur binding domain"/>
    <property type="match status" value="1"/>
</dbReference>
<keyword evidence="7" id="KW-1185">Reference proteome</keyword>
<evidence type="ECO:0000256" key="3">
    <source>
        <dbReference type="ARBA" id="ARBA00023014"/>
    </source>
</evidence>
<protein>
    <recommendedName>
        <fullName evidence="5">NADH-ubiquinone oxidoreductase 51kDa subunit iron-sulphur binding domain-containing protein</fullName>
    </recommendedName>
</protein>
<evidence type="ECO:0000313" key="6">
    <source>
        <dbReference type="EMBL" id="GLI34494.1"/>
    </source>
</evidence>
<evidence type="ECO:0000313" key="7">
    <source>
        <dbReference type="Proteomes" id="UP001144372"/>
    </source>
</evidence>
<feature type="region of interest" description="Disordered" evidence="4">
    <location>
        <begin position="471"/>
        <end position="537"/>
    </location>
</feature>
<accession>A0A9W6D412</accession>
<feature type="compositionally biased region" description="Low complexity" evidence="4">
    <location>
        <begin position="406"/>
        <end position="415"/>
    </location>
</feature>
<feature type="domain" description="NADH-ubiquinone oxidoreductase 51kDa subunit iron-sulphur binding" evidence="5">
    <location>
        <begin position="172"/>
        <end position="217"/>
    </location>
</feature>
<proteinExistence type="predicted"/>
<dbReference type="Pfam" id="PF10589">
    <property type="entry name" value="NADH_4Fe-4S"/>
    <property type="match status" value="1"/>
</dbReference>
<comment type="caution">
    <text evidence="6">The sequence shown here is derived from an EMBL/GenBank/DDBJ whole genome shotgun (WGS) entry which is preliminary data.</text>
</comment>
<keyword evidence="1" id="KW-0479">Metal-binding</keyword>
<dbReference type="PANTHER" id="PTHR43578">
    <property type="entry name" value="NADH-QUINONE OXIDOREDUCTASE SUBUNIT F"/>
    <property type="match status" value="1"/>
</dbReference>
<evidence type="ECO:0000256" key="2">
    <source>
        <dbReference type="ARBA" id="ARBA00023004"/>
    </source>
</evidence>
<feature type="region of interest" description="Disordered" evidence="4">
    <location>
        <begin position="401"/>
        <end position="434"/>
    </location>
</feature>
<name>A0A9W6D412_9BACT</name>
<dbReference type="CDD" id="cd02980">
    <property type="entry name" value="TRX_Fd_family"/>
    <property type="match status" value="1"/>
</dbReference>
<gene>
    <name evidence="6" type="ORF">DAMNIGENAA_19270</name>
</gene>
<evidence type="ECO:0000256" key="4">
    <source>
        <dbReference type="SAM" id="MobiDB-lite"/>
    </source>
</evidence>
<feature type="region of interest" description="Disordered" evidence="4">
    <location>
        <begin position="261"/>
        <end position="290"/>
    </location>
</feature>
<organism evidence="6 7">
    <name type="scientific">Desulforhabdus amnigena</name>
    <dbReference type="NCBI Taxonomy" id="40218"/>
    <lineage>
        <taxon>Bacteria</taxon>
        <taxon>Pseudomonadati</taxon>
        <taxon>Thermodesulfobacteriota</taxon>
        <taxon>Syntrophobacteria</taxon>
        <taxon>Syntrophobacterales</taxon>
        <taxon>Syntrophobacteraceae</taxon>
        <taxon>Desulforhabdus</taxon>
    </lineage>
</organism>
<dbReference type="AlphaFoldDB" id="A0A9W6D412"/>
<dbReference type="SUPFAM" id="SSF140490">
    <property type="entry name" value="Nqo1C-terminal domain-like"/>
    <property type="match status" value="1"/>
</dbReference>
<dbReference type="GO" id="GO:0046872">
    <property type="term" value="F:metal ion binding"/>
    <property type="evidence" value="ECO:0007669"/>
    <property type="project" value="UniProtKB-KW"/>
</dbReference>
<evidence type="ECO:0000256" key="1">
    <source>
        <dbReference type="ARBA" id="ARBA00022723"/>
    </source>
</evidence>
<keyword evidence="3" id="KW-0411">Iron-sulfur</keyword>
<dbReference type="GO" id="GO:0051539">
    <property type="term" value="F:4 iron, 4 sulfur cluster binding"/>
    <property type="evidence" value="ECO:0007669"/>
    <property type="project" value="InterPro"/>
</dbReference>
<feature type="compositionally biased region" description="Basic residues" evidence="4">
    <location>
        <begin position="497"/>
        <end position="515"/>
    </location>
</feature>
<dbReference type="Proteomes" id="UP001144372">
    <property type="component" value="Unassembled WGS sequence"/>
</dbReference>